<organism evidence="1 2">
    <name type="scientific">Novosphingobium aerophilum</name>
    <dbReference type="NCBI Taxonomy" id="2839843"/>
    <lineage>
        <taxon>Bacteria</taxon>
        <taxon>Pseudomonadati</taxon>
        <taxon>Pseudomonadota</taxon>
        <taxon>Alphaproteobacteria</taxon>
        <taxon>Sphingomonadales</taxon>
        <taxon>Sphingomonadaceae</taxon>
        <taxon>Novosphingobium</taxon>
    </lineage>
</organism>
<proteinExistence type="predicted"/>
<dbReference type="EMBL" id="JACLAU010000014">
    <property type="protein sequence ID" value="MBC2652068.1"/>
    <property type="molecule type" value="Genomic_DNA"/>
</dbReference>
<keyword evidence="2" id="KW-1185">Reference proteome</keyword>
<name>A0A7X1KCA5_9SPHN</name>
<dbReference type="SUPFAM" id="SSF82649">
    <property type="entry name" value="SufE/NifU"/>
    <property type="match status" value="1"/>
</dbReference>
<reference evidence="1 2" key="1">
    <citation type="submission" date="2020-08" db="EMBL/GenBank/DDBJ databases">
        <title>The genome sequence of Novosphingobium flavum 4Y4.</title>
        <authorList>
            <person name="Liu Y."/>
        </authorList>
    </citation>
    <scope>NUCLEOTIDE SEQUENCE [LARGE SCALE GENOMIC DNA]</scope>
    <source>
        <strain evidence="1 2">4Y4</strain>
    </source>
</reference>
<dbReference type="Proteomes" id="UP000520156">
    <property type="component" value="Unassembled WGS sequence"/>
</dbReference>
<dbReference type="InterPro" id="IPR002871">
    <property type="entry name" value="NIF_FeS_clus_asmbl_NifU_N"/>
</dbReference>
<protein>
    <submittedName>
        <fullName evidence="1">Iron-sulfur cluster assembly scaffold protein</fullName>
    </submittedName>
</protein>
<accession>A0A7X1KCA5</accession>
<comment type="caution">
    <text evidence="1">The sequence shown here is derived from an EMBL/GenBank/DDBJ whole genome shotgun (WGS) entry which is preliminary data.</text>
</comment>
<dbReference type="GO" id="GO:0016226">
    <property type="term" value="P:iron-sulfur cluster assembly"/>
    <property type="evidence" value="ECO:0007669"/>
    <property type="project" value="InterPro"/>
</dbReference>
<sequence length="144" mass="15042">MSAVTRLYTPEILALAVELAGAPLDPAMPWQGRARSASCGSTLDLSLDLGEGERVVASGARAQACAIGQASAALFLRGVKGRDRAELDATRAALEQWLAGEGAMPDWPGLALLDPARAFPGRHGAILLPWNAALDALSRSANRR</sequence>
<dbReference type="RefSeq" id="WP_185683486.1">
    <property type="nucleotide sequence ID" value="NZ_JACLAU010000014.1"/>
</dbReference>
<dbReference type="GO" id="GO:0051536">
    <property type="term" value="F:iron-sulfur cluster binding"/>
    <property type="evidence" value="ECO:0007669"/>
    <property type="project" value="InterPro"/>
</dbReference>
<gene>
    <name evidence="1" type="ORF">H7F49_10165</name>
</gene>
<dbReference type="CDD" id="cd06664">
    <property type="entry name" value="IscU_like"/>
    <property type="match status" value="1"/>
</dbReference>
<dbReference type="Gene3D" id="3.90.1010.10">
    <property type="match status" value="1"/>
</dbReference>
<evidence type="ECO:0000313" key="2">
    <source>
        <dbReference type="Proteomes" id="UP000520156"/>
    </source>
</evidence>
<dbReference type="GO" id="GO:0005506">
    <property type="term" value="F:iron ion binding"/>
    <property type="evidence" value="ECO:0007669"/>
    <property type="project" value="InterPro"/>
</dbReference>
<dbReference type="AlphaFoldDB" id="A0A7X1KCA5"/>
<evidence type="ECO:0000313" key="1">
    <source>
        <dbReference type="EMBL" id="MBC2652068.1"/>
    </source>
</evidence>